<dbReference type="GO" id="GO:0016740">
    <property type="term" value="F:transferase activity"/>
    <property type="evidence" value="ECO:0007669"/>
    <property type="project" value="UniProtKB-KW"/>
</dbReference>
<name>A0A7L9WM62_9RHOB</name>
<reference evidence="1 2" key="1">
    <citation type="submission" date="2019-10" db="EMBL/GenBank/DDBJ databases">
        <title>Pseudopuniceibacterium sp. HQ09 islated from Antarctica.</title>
        <authorList>
            <person name="Liao L."/>
            <person name="Su S."/>
            <person name="Chen B."/>
            <person name="Yu Y."/>
        </authorList>
    </citation>
    <scope>NUCLEOTIDE SEQUENCE [LARGE SCALE GENOMIC DNA]</scope>
    <source>
        <strain evidence="1 2">HQ09</strain>
    </source>
</reference>
<organism evidence="1 2">
    <name type="scientific">Pseudooceanicola spongiae</name>
    <dbReference type="NCBI Taxonomy" id="2613965"/>
    <lineage>
        <taxon>Bacteria</taxon>
        <taxon>Pseudomonadati</taxon>
        <taxon>Pseudomonadota</taxon>
        <taxon>Alphaproteobacteria</taxon>
        <taxon>Rhodobacterales</taxon>
        <taxon>Paracoccaceae</taxon>
        <taxon>Pseudooceanicola</taxon>
    </lineage>
</organism>
<proteinExistence type="predicted"/>
<dbReference type="KEGG" id="pshq:F3W81_07200"/>
<dbReference type="Proteomes" id="UP000594118">
    <property type="component" value="Chromosome"/>
</dbReference>
<dbReference type="Pfam" id="PF13704">
    <property type="entry name" value="Glyco_tranf_2_4"/>
    <property type="match status" value="1"/>
</dbReference>
<sequence length="312" mass="35165">MTTWGLVSTLKAPVEAVLNFAAWHLELGATRLILHFDDPKDPVQALLRDHPRIEVISTDHAYWQRLKGRRPARHQPRQTANATRAYAANTACDWLGHIDVDEFLLPERPVADLLSDLPARCHAARLRPAEALVAPAPSSQVHLKAFSVETPLRHQQSTRIFPTYGRWLNGGMLSHVAGKLFVRKGLPQAELRIHNVLSNDIKNPGQVELSTIPLAHFHAGSWENWLAHFRFRLEQGAYRADLKPAQPDTATLHELLCQIDAGEGEPGLQRFFDEVCCDTPALRARLSHEGLLRVAEMDFDRLRADHFPHHST</sequence>
<dbReference type="AlphaFoldDB" id="A0A7L9WM62"/>
<keyword evidence="2" id="KW-1185">Reference proteome</keyword>
<gene>
    <name evidence="1" type="ORF">F3W81_07200</name>
</gene>
<accession>A0A7L9WM62</accession>
<keyword evidence="1" id="KW-0808">Transferase</keyword>
<dbReference type="RefSeq" id="WP_193082937.1">
    <property type="nucleotide sequence ID" value="NZ_CP045201.1"/>
</dbReference>
<protein>
    <submittedName>
        <fullName evidence="1">Glycosyltransferase family 2 protein</fullName>
    </submittedName>
</protein>
<evidence type="ECO:0000313" key="2">
    <source>
        <dbReference type="Proteomes" id="UP000594118"/>
    </source>
</evidence>
<evidence type="ECO:0000313" key="1">
    <source>
        <dbReference type="EMBL" id="QOL80618.1"/>
    </source>
</evidence>
<dbReference type="EMBL" id="CP045201">
    <property type="protein sequence ID" value="QOL80618.1"/>
    <property type="molecule type" value="Genomic_DNA"/>
</dbReference>